<dbReference type="InterPro" id="IPR002912">
    <property type="entry name" value="ACT_dom"/>
</dbReference>
<evidence type="ECO:0000313" key="9">
    <source>
        <dbReference type="Proteomes" id="UP000293142"/>
    </source>
</evidence>
<dbReference type="PROSITE" id="PS51671">
    <property type="entry name" value="ACT"/>
    <property type="match status" value="1"/>
</dbReference>
<dbReference type="PANTHER" id="PTHR40064">
    <property type="entry name" value="MEMBRANE PROTEIN-RELATED"/>
    <property type="match status" value="1"/>
</dbReference>
<dbReference type="InterPro" id="IPR010343">
    <property type="entry name" value="ArAE_1"/>
</dbReference>
<feature type="transmembrane region" description="Helical" evidence="6">
    <location>
        <begin position="98"/>
        <end position="118"/>
    </location>
</feature>
<dbReference type="EMBL" id="SIRE01000015">
    <property type="protein sequence ID" value="TBL76053.1"/>
    <property type="molecule type" value="Genomic_DNA"/>
</dbReference>
<dbReference type="AlphaFoldDB" id="A0A4Q9DNK8"/>
<feature type="transmembrane region" description="Helical" evidence="6">
    <location>
        <begin position="75"/>
        <end position="91"/>
    </location>
</feature>
<comment type="subcellular location">
    <subcellularLocation>
        <location evidence="1">Cell membrane</location>
        <topology evidence="1">Multi-pass membrane protein</topology>
    </subcellularLocation>
</comment>
<protein>
    <submittedName>
        <fullName evidence="8">ACT domain-containing protein</fullName>
    </submittedName>
</protein>
<dbReference type="Pfam" id="PF01842">
    <property type="entry name" value="ACT"/>
    <property type="match status" value="1"/>
</dbReference>
<feature type="domain" description="ACT" evidence="7">
    <location>
        <begin position="326"/>
        <end position="397"/>
    </location>
</feature>
<dbReference type="InterPro" id="IPR045865">
    <property type="entry name" value="ACT-like_dom_sf"/>
</dbReference>
<evidence type="ECO:0000256" key="4">
    <source>
        <dbReference type="ARBA" id="ARBA00022989"/>
    </source>
</evidence>
<keyword evidence="3 6" id="KW-0812">Transmembrane</keyword>
<evidence type="ECO:0000256" key="6">
    <source>
        <dbReference type="SAM" id="Phobius"/>
    </source>
</evidence>
<dbReference type="GO" id="GO:0005886">
    <property type="term" value="C:plasma membrane"/>
    <property type="evidence" value="ECO:0007669"/>
    <property type="project" value="UniProtKB-SubCell"/>
</dbReference>
<evidence type="ECO:0000256" key="3">
    <source>
        <dbReference type="ARBA" id="ARBA00022692"/>
    </source>
</evidence>
<feature type="transmembrane region" description="Helical" evidence="6">
    <location>
        <begin position="12"/>
        <end position="39"/>
    </location>
</feature>
<dbReference type="PANTHER" id="PTHR40064:SF1">
    <property type="entry name" value="MEMBRANE PROTEIN"/>
    <property type="match status" value="1"/>
</dbReference>
<evidence type="ECO:0000256" key="5">
    <source>
        <dbReference type="ARBA" id="ARBA00023136"/>
    </source>
</evidence>
<dbReference type="Proteomes" id="UP000293142">
    <property type="component" value="Unassembled WGS sequence"/>
</dbReference>
<dbReference type="InterPro" id="IPR052984">
    <property type="entry name" value="UPF0421"/>
</dbReference>
<comment type="caution">
    <text evidence="8">The sequence shown here is derived from an EMBL/GenBank/DDBJ whole genome shotgun (WGS) entry which is preliminary data.</text>
</comment>
<name>A0A4Q9DNK8_9BACL</name>
<accession>A0A4Q9DNK8</accession>
<keyword evidence="5 6" id="KW-0472">Membrane</keyword>
<evidence type="ECO:0000259" key="7">
    <source>
        <dbReference type="PROSITE" id="PS51671"/>
    </source>
</evidence>
<dbReference type="RefSeq" id="WP_131015398.1">
    <property type="nucleotide sequence ID" value="NZ_SIRE01000015.1"/>
</dbReference>
<evidence type="ECO:0000313" key="8">
    <source>
        <dbReference type="EMBL" id="TBL76053.1"/>
    </source>
</evidence>
<organism evidence="8 9">
    <name type="scientific">Paenibacillus thalictri</name>
    <dbReference type="NCBI Taxonomy" id="2527873"/>
    <lineage>
        <taxon>Bacteria</taxon>
        <taxon>Bacillati</taxon>
        <taxon>Bacillota</taxon>
        <taxon>Bacilli</taxon>
        <taxon>Bacillales</taxon>
        <taxon>Paenibacillaceae</taxon>
        <taxon>Paenibacillus</taxon>
    </lineage>
</organism>
<keyword evidence="2" id="KW-1003">Cell membrane</keyword>
<evidence type="ECO:0000256" key="2">
    <source>
        <dbReference type="ARBA" id="ARBA00022475"/>
    </source>
</evidence>
<gene>
    <name evidence="8" type="ORF">EYB31_21115</name>
</gene>
<keyword evidence="9" id="KW-1185">Reference proteome</keyword>
<dbReference type="CDD" id="cd02116">
    <property type="entry name" value="ACT"/>
    <property type="match status" value="1"/>
</dbReference>
<sequence>MFGARVIKTAVAVAASILIAKSLHLYAYQFAGIIAVLSVQPSLYRSLRNGVQQIASAMMGAVLGAAALFTLGDSFLAMGFTAFLLMALHVYMKWTNSLLVSVVIAINTMGTVGLGFWAAAYNQVTLVLIGTIIGTLINLLHKPVHQERAEEILRQAEGMLRTLLHYILLDLERGRMTPYTSMKSQFDEIRAYIRKGKEISGLINEDKKFRKRRTKNTFTIFQSFETMLERIHDMAKVLDQADLAAGTELAFAQKTLRIVIAMQESVIKGKRLNLGRLQLVLDKRRNQLWTDSTDSEGFYNVYGHVREYLLELERFTVEHTGRVKRYLSYSSIDRPGLIAEVSRILEQYNLNITDVSIRVNGEFAATTIEVSSVAEFDEDKLVREVANINHVLSAECK</sequence>
<reference evidence="8 9" key="1">
    <citation type="submission" date="2019-02" db="EMBL/GenBank/DDBJ databases">
        <title>Paenibacillus sp. nov., isolated from surface-sterilized tissue of Thalictrum simplex L.</title>
        <authorList>
            <person name="Tuo L."/>
        </authorList>
    </citation>
    <scope>NUCLEOTIDE SEQUENCE [LARGE SCALE GENOMIC DNA]</scope>
    <source>
        <strain evidence="8 9">N2SHLJ1</strain>
    </source>
</reference>
<dbReference type="SUPFAM" id="SSF55021">
    <property type="entry name" value="ACT-like"/>
    <property type="match status" value="1"/>
</dbReference>
<keyword evidence="4 6" id="KW-1133">Transmembrane helix</keyword>
<dbReference type="Pfam" id="PF06081">
    <property type="entry name" value="ArAE_1"/>
    <property type="match status" value="1"/>
</dbReference>
<dbReference type="OrthoDB" id="1653617at2"/>
<feature type="transmembrane region" description="Helical" evidence="6">
    <location>
        <begin position="124"/>
        <end position="140"/>
    </location>
</feature>
<dbReference type="Gene3D" id="3.30.70.260">
    <property type="match status" value="1"/>
</dbReference>
<proteinExistence type="predicted"/>
<evidence type="ECO:0000256" key="1">
    <source>
        <dbReference type="ARBA" id="ARBA00004651"/>
    </source>
</evidence>